<dbReference type="HOGENOM" id="CLU_050337_0_0_1"/>
<feature type="compositionally biased region" description="Low complexity" evidence="1">
    <location>
        <begin position="146"/>
        <end position="171"/>
    </location>
</feature>
<feature type="region of interest" description="Disordered" evidence="1">
    <location>
        <begin position="365"/>
        <end position="428"/>
    </location>
</feature>
<feature type="compositionally biased region" description="Basic and acidic residues" evidence="1">
    <location>
        <begin position="273"/>
        <end position="316"/>
    </location>
</feature>
<dbReference type="AlphaFoldDB" id="A0A0D3KFJ5"/>
<organism evidence="2 3">
    <name type="scientific">Emiliania huxleyi (strain CCMP1516)</name>
    <dbReference type="NCBI Taxonomy" id="280463"/>
    <lineage>
        <taxon>Eukaryota</taxon>
        <taxon>Haptista</taxon>
        <taxon>Haptophyta</taxon>
        <taxon>Prymnesiophyceae</taxon>
        <taxon>Isochrysidales</taxon>
        <taxon>Noelaerhabdaceae</taxon>
        <taxon>Emiliania</taxon>
    </lineage>
</organism>
<evidence type="ECO:0000256" key="1">
    <source>
        <dbReference type="SAM" id="MobiDB-lite"/>
    </source>
</evidence>
<feature type="compositionally biased region" description="Low complexity" evidence="1">
    <location>
        <begin position="11"/>
        <end position="37"/>
    </location>
</feature>
<evidence type="ECO:0000313" key="3">
    <source>
        <dbReference type="Proteomes" id="UP000013827"/>
    </source>
</evidence>
<feature type="region of interest" description="Disordered" evidence="1">
    <location>
        <begin position="184"/>
        <end position="220"/>
    </location>
</feature>
<dbReference type="KEGG" id="ehx:EMIHUDRAFT_441237"/>
<feature type="compositionally biased region" description="Basic and acidic residues" evidence="1">
    <location>
        <begin position="333"/>
        <end position="344"/>
    </location>
</feature>
<name>A0A0D3KFJ5_EMIH1</name>
<dbReference type="RefSeq" id="XP_005786959.1">
    <property type="nucleotide sequence ID" value="XM_005786902.1"/>
</dbReference>
<feature type="region of interest" description="Disordered" evidence="1">
    <location>
        <begin position="273"/>
        <end position="344"/>
    </location>
</feature>
<dbReference type="EnsemblProtists" id="EOD34530">
    <property type="protein sequence ID" value="EOD34530"/>
    <property type="gene ID" value="EMIHUDRAFT_441237"/>
</dbReference>
<proteinExistence type="predicted"/>
<feature type="compositionally biased region" description="Low complexity" evidence="1">
    <location>
        <begin position="184"/>
        <end position="203"/>
    </location>
</feature>
<reference evidence="3" key="1">
    <citation type="journal article" date="2013" name="Nature">
        <title>Pan genome of the phytoplankton Emiliania underpins its global distribution.</title>
        <authorList>
            <person name="Read B.A."/>
            <person name="Kegel J."/>
            <person name="Klute M.J."/>
            <person name="Kuo A."/>
            <person name="Lefebvre S.C."/>
            <person name="Maumus F."/>
            <person name="Mayer C."/>
            <person name="Miller J."/>
            <person name="Monier A."/>
            <person name="Salamov A."/>
            <person name="Young J."/>
            <person name="Aguilar M."/>
            <person name="Claverie J.M."/>
            <person name="Frickenhaus S."/>
            <person name="Gonzalez K."/>
            <person name="Herman E.K."/>
            <person name="Lin Y.C."/>
            <person name="Napier J."/>
            <person name="Ogata H."/>
            <person name="Sarno A.F."/>
            <person name="Shmutz J."/>
            <person name="Schroeder D."/>
            <person name="de Vargas C."/>
            <person name="Verret F."/>
            <person name="von Dassow P."/>
            <person name="Valentin K."/>
            <person name="Van de Peer Y."/>
            <person name="Wheeler G."/>
            <person name="Dacks J.B."/>
            <person name="Delwiche C.F."/>
            <person name="Dyhrman S.T."/>
            <person name="Glockner G."/>
            <person name="John U."/>
            <person name="Richards T."/>
            <person name="Worden A.Z."/>
            <person name="Zhang X."/>
            <person name="Grigoriev I.V."/>
            <person name="Allen A.E."/>
            <person name="Bidle K."/>
            <person name="Borodovsky M."/>
            <person name="Bowler C."/>
            <person name="Brownlee C."/>
            <person name="Cock J.M."/>
            <person name="Elias M."/>
            <person name="Gladyshev V.N."/>
            <person name="Groth M."/>
            <person name="Guda C."/>
            <person name="Hadaegh A."/>
            <person name="Iglesias-Rodriguez M.D."/>
            <person name="Jenkins J."/>
            <person name="Jones B.M."/>
            <person name="Lawson T."/>
            <person name="Leese F."/>
            <person name="Lindquist E."/>
            <person name="Lobanov A."/>
            <person name="Lomsadze A."/>
            <person name="Malik S.B."/>
            <person name="Marsh M.E."/>
            <person name="Mackinder L."/>
            <person name="Mock T."/>
            <person name="Mueller-Roeber B."/>
            <person name="Pagarete A."/>
            <person name="Parker M."/>
            <person name="Probert I."/>
            <person name="Quesneville H."/>
            <person name="Raines C."/>
            <person name="Rensing S.A."/>
            <person name="Riano-Pachon D.M."/>
            <person name="Richier S."/>
            <person name="Rokitta S."/>
            <person name="Shiraiwa Y."/>
            <person name="Soanes D.M."/>
            <person name="van der Giezen M."/>
            <person name="Wahlund T.M."/>
            <person name="Williams B."/>
            <person name="Wilson W."/>
            <person name="Wolfe G."/>
            <person name="Wurch L.L."/>
        </authorList>
    </citation>
    <scope>NUCLEOTIDE SEQUENCE</scope>
</reference>
<keyword evidence="3" id="KW-1185">Reference proteome</keyword>
<dbReference type="PaxDb" id="2903-EOD34530"/>
<evidence type="ECO:0000313" key="2">
    <source>
        <dbReference type="EnsemblProtists" id="EOD34530"/>
    </source>
</evidence>
<reference evidence="2" key="2">
    <citation type="submission" date="2024-10" db="UniProtKB">
        <authorList>
            <consortium name="EnsemblProtists"/>
        </authorList>
    </citation>
    <scope>IDENTIFICATION</scope>
</reference>
<accession>A0A0D3KFJ5</accession>
<feature type="compositionally biased region" description="Acidic residues" evidence="1">
    <location>
        <begin position="120"/>
        <end position="145"/>
    </location>
</feature>
<feature type="compositionally biased region" description="Low complexity" evidence="1">
    <location>
        <begin position="81"/>
        <end position="92"/>
    </location>
</feature>
<protein>
    <submittedName>
        <fullName evidence="2">Uncharacterized protein</fullName>
    </submittedName>
</protein>
<sequence>MGWFSKKAAKPAEANAPATGRASSSSRKSKSDAAAPSEPAPAEPSAEPPAGAEAEAVTEVEARQEVEAYEPTADAAKAEGEAPADPAATPAADEADAAVDASRRSSKEVISARSEVADAPADEVVAEAAADGEAEAAGAAEEEGGEAAAAPGRDSNMSDASQASTASQAADARAAIFAQIQAAEAEAAEAPRPAPAATGGPAALKKWQQQELPKGDEKRVRAVKLERVKVEGSSQHAEAMRNLKDIKARAFPRTAPERRADCFSASIPKEKTNFTARDKAAHPRSLEIATRLRRDRPRDHSTRAPPRRVLDARDSIPRASNVRKAKEGLFAAAEKEPESKLSQAEEAKRKLANLGVVDKRAAYGVKSKSGSQHAKAMANLRQEGGVDTTKGSVAKSELVGKAPVGKAPPPRTIEGSQASKARAVFEGS</sequence>
<dbReference type="Proteomes" id="UP000013827">
    <property type="component" value="Unassembled WGS sequence"/>
</dbReference>
<dbReference type="GeneID" id="17279801"/>
<feature type="compositionally biased region" description="Low complexity" evidence="1">
    <location>
        <begin position="43"/>
        <end position="59"/>
    </location>
</feature>
<feature type="region of interest" description="Disordered" evidence="1">
    <location>
        <begin position="1"/>
        <end position="171"/>
    </location>
</feature>